<dbReference type="InterPro" id="IPR000182">
    <property type="entry name" value="GNAT_dom"/>
</dbReference>
<evidence type="ECO:0000259" key="1">
    <source>
        <dbReference type="PROSITE" id="PS51186"/>
    </source>
</evidence>
<dbReference type="InterPro" id="IPR025289">
    <property type="entry name" value="DUF4081"/>
</dbReference>
<keyword evidence="2" id="KW-0808">Transferase</keyword>
<dbReference type="EC" id="2.3.1.-" evidence="2"/>
<dbReference type="GO" id="GO:0016747">
    <property type="term" value="F:acyltransferase activity, transferring groups other than amino-acyl groups"/>
    <property type="evidence" value="ECO:0007669"/>
    <property type="project" value="InterPro"/>
</dbReference>
<dbReference type="EMBL" id="CP159218">
    <property type="protein sequence ID" value="XCG61979.1"/>
    <property type="molecule type" value="Genomic_DNA"/>
</dbReference>
<accession>A0AAU8DIG4</accession>
<dbReference type="SUPFAM" id="SSF55729">
    <property type="entry name" value="Acyl-CoA N-acyltransferases (Nat)"/>
    <property type="match status" value="1"/>
</dbReference>
<proteinExistence type="predicted"/>
<dbReference type="InterPro" id="IPR013653">
    <property type="entry name" value="GCN5-like_dom"/>
</dbReference>
<dbReference type="Pfam" id="PF08445">
    <property type="entry name" value="FR47"/>
    <property type="match status" value="1"/>
</dbReference>
<feature type="domain" description="N-acetyltransferase" evidence="1">
    <location>
        <begin position="141"/>
        <end position="282"/>
    </location>
</feature>
<gene>
    <name evidence="2" type="ORF">ABLG96_11850</name>
</gene>
<name>A0AAU8DIG4_9ACTN</name>
<sequence length="282" mass="30431">MPRIWQRSGARVLGSDQTAVVQGALDADPVAGCMIAERFETYGIDPRALGGNFWGVDGGREALAFVGGNLLPLAATGPEALRRLAEGLAHRTRSVASLVGRSELVLPLWEDLGSAWGPAREVRTIQPLLTCPRPPLIDPDPRLRRMTGQLGDHYFPAAVAMFTEEVGIDPCAGDGGRSYRARVDDLIRRGLAFAVLDGAEVIFKAEIGALSSRVALIQGVWVAPVHRGRGLAAAAVAALVQHIQRDLHRLPSLYVNERNVAARRVYERVGFQQAGQFSSVLF</sequence>
<dbReference type="AlphaFoldDB" id="A0AAU8DIG4"/>
<dbReference type="InterPro" id="IPR016794">
    <property type="entry name" value="UCP21603_acetyltransf"/>
</dbReference>
<evidence type="ECO:0000313" key="2">
    <source>
        <dbReference type="EMBL" id="XCG61979.1"/>
    </source>
</evidence>
<reference evidence="2" key="1">
    <citation type="submission" date="2024-05" db="EMBL/GenBank/DDBJ databases">
        <authorList>
            <person name="Cai S.Y."/>
            <person name="Jin L.M."/>
            <person name="Li H.R."/>
        </authorList>
    </citation>
    <scope>NUCLEOTIDE SEQUENCE</scope>
    <source>
        <strain evidence="2">A5-74</strain>
    </source>
</reference>
<dbReference type="InterPro" id="IPR016181">
    <property type="entry name" value="Acyl_CoA_acyltransferase"/>
</dbReference>
<dbReference type="PIRSF" id="PIRSF021603">
    <property type="entry name" value="UCP21603_acetyltransf"/>
    <property type="match status" value="1"/>
</dbReference>
<dbReference type="Pfam" id="PF13312">
    <property type="entry name" value="DUF4081"/>
    <property type="match status" value="1"/>
</dbReference>
<dbReference type="RefSeq" id="WP_353647595.1">
    <property type="nucleotide sequence ID" value="NZ_CP159218.1"/>
</dbReference>
<organism evidence="2">
    <name type="scientific">Nakamurella sp. A5-74</name>
    <dbReference type="NCBI Taxonomy" id="3158264"/>
    <lineage>
        <taxon>Bacteria</taxon>
        <taxon>Bacillati</taxon>
        <taxon>Actinomycetota</taxon>
        <taxon>Actinomycetes</taxon>
        <taxon>Nakamurellales</taxon>
        <taxon>Nakamurellaceae</taxon>
        <taxon>Nakamurella</taxon>
    </lineage>
</organism>
<dbReference type="PROSITE" id="PS51186">
    <property type="entry name" value="GNAT"/>
    <property type="match status" value="1"/>
</dbReference>
<protein>
    <submittedName>
        <fullName evidence="2">GNAT family N-acetyltransferase</fullName>
        <ecNumber evidence="2">2.3.1.-</ecNumber>
    </submittedName>
</protein>
<dbReference type="Gene3D" id="3.40.630.30">
    <property type="match status" value="1"/>
</dbReference>
<keyword evidence="2" id="KW-0012">Acyltransferase</keyword>